<proteinExistence type="predicted"/>
<dbReference type="SUPFAM" id="SSF52172">
    <property type="entry name" value="CheY-like"/>
    <property type="match status" value="1"/>
</dbReference>
<evidence type="ECO:0000313" key="11">
    <source>
        <dbReference type="EMBL" id="KXF83191.1"/>
    </source>
</evidence>
<feature type="domain" description="OmpR/PhoB-type" evidence="10">
    <location>
        <begin position="127"/>
        <end position="221"/>
    </location>
</feature>
<feature type="DNA-binding region" description="OmpR/PhoB-type" evidence="8">
    <location>
        <begin position="127"/>
        <end position="221"/>
    </location>
</feature>
<dbReference type="GO" id="GO:0006355">
    <property type="term" value="P:regulation of DNA-templated transcription"/>
    <property type="evidence" value="ECO:0007669"/>
    <property type="project" value="InterPro"/>
</dbReference>
<protein>
    <submittedName>
        <fullName evidence="11">Two-component system response regulator</fullName>
    </submittedName>
</protein>
<dbReference type="Proteomes" id="UP000070529">
    <property type="component" value="Unassembled WGS sequence"/>
</dbReference>
<dbReference type="GO" id="GO:0005829">
    <property type="term" value="C:cytosol"/>
    <property type="evidence" value="ECO:0007669"/>
    <property type="project" value="TreeGrafter"/>
</dbReference>
<evidence type="ECO:0000256" key="4">
    <source>
        <dbReference type="ARBA" id="ARBA00023125"/>
    </source>
</evidence>
<evidence type="ECO:0000256" key="6">
    <source>
        <dbReference type="ARBA" id="ARBA00023163"/>
    </source>
</evidence>
<gene>
    <name evidence="11" type="ORF">ATN88_05720</name>
</gene>
<dbReference type="STRING" id="294935.ATN88_05720"/>
<dbReference type="SMART" id="SM00862">
    <property type="entry name" value="Trans_reg_C"/>
    <property type="match status" value="1"/>
</dbReference>
<dbReference type="InterPro" id="IPR001867">
    <property type="entry name" value="OmpR/PhoB-type_DNA-bd"/>
</dbReference>
<evidence type="ECO:0000256" key="7">
    <source>
        <dbReference type="PROSITE-ProRule" id="PRU00169"/>
    </source>
</evidence>
<dbReference type="GO" id="GO:0000976">
    <property type="term" value="F:transcription cis-regulatory region binding"/>
    <property type="evidence" value="ECO:0007669"/>
    <property type="project" value="TreeGrafter"/>
</dbReference>
<dbReference type="EMBL" id="LNTY01000006">
    <property type="protein sequence ID" value="KXF83191.1"/>
    <property type="molecule type" value="Genomic_DNA"/>
</dbReference>
<dbReference type="InterPro" id="IPR039420">
    <property type="entry name" value="WalR-like"/>
</dbReference>
<dbReference type="Pfam" id="PF00072">
    <property type="entry name" value="Response_reg"/>
    <property type="match status" value="1"/>
</dbReference>
<keyword evidence="12" id="KW-1185">Reference proteome</keyword>
<evidence type="ECO:0000256" key="2">
    <source>
        <dbReference type="ARBA" id="ARBA00023012"/>
    </source>
</evidence>
<sequence>MTQTTLLLIEDDANLADGLLASLEQNGYNVLYAENATKVEALWPKADLVVLDRQLPEGDSLEWLDGWKKLKNVPVIMLTAMVSVRDRVGGLDSGATDYMTKPFAEAELLARIRVHLRRNVVEEDTTQDDIVVGTLRINSATRSVICSESEVILTRTEFDLLAFLAKNAGRVFTRDELLDQVWGYNHYPTTRTVDTHVLQLRQKLPEIEIETLRGVGYRMKMQ</sequence>
<reference evidence="11 12" key="1">
    <citation type="submission" date="2015-11" db="EMBL/GenBank/DDBJ databases">
        <title>Genomic Taxonomy of the Vibrionaceae.</title>
        <authorList>
            <person name="Gomez-Gil B."/>
            <person name="Enciso-Ibarra J."/>
        </authorList>
    </citation>
    <scope>NUCLEOTIDE SEQUENCE [LARGE SCALE GENOMIC DNA]</scope>
    <source>
        <strain evidence="11 12">CAIM 912</strain>
    </source>
</reference>
<keyword evidence="4 8" id="KW-0238">DNA-binding</keyword>
<dbReference type="OrthoDB" id="9802426at2"/>
<evidence type="ECO:0000259" key="9">
    <source>
        <dbReference type="PROSITE" id="PS50110"/>
    </source>
</evidence>
<organism evidence="11 12">
    <name type="scientific">Enterovibrio coralii</name>
    <dbReference type="NCBI Taxonomy" id="294935"/>
    <lineage>
        <taxon>Bacteria</taxon>
        <taxon>Pseudomonadati</taxon>
        <taxon>Pseudomonadota</taxon>
        <taxon>Gammaproteobacteria</taxon>
        <taxon>Vibrionales</taxon>
        <taxon>Vibrionaceae</taxon>
        <taxon>Enterovibrio</taxon>
    </lineage>
</organism>
<dbReference type="CDD" id="cd00383">
    <property type="entry name" value="trans_reg_C"/>
    <property type="match status" value="1"/>
</dbReference>
<dbReference type="SUPFAM" id="SSF46894">
    <property type="entry name" value="C-terminal effector domain of the bipartite response regulators"/>
    <property type="match status" value="1"/>
</dbReference>
<dbReference type="InterPro" id="IPR016032">
    <property type="entry name" value="Sig_transdc_resp-reg_C-effctor"/>
</dbReference>
<dbReference type="PANTHER" id="PTHR48111">
    <property type="entry name" value="REGULATOR OF RPOS"/>
    <property type="match status" value="1"/>
</dbReference>
<keyword evidence="3" id="KW-0805">Transcription regulation</keyword>
<dbReference type="InterPro" id="IPR001789">
    <property type="entry name" value="Sig_transdc_resp-reg_receiver"/>
</dbReference>
<dbReference type="AlphaFoldDB" id="A0A135ICJ4"/>
<dbReference type="Gene3D" id="6.10.250.690">
    <property type="match status" value="1"/>
</dbReference>
<dbReference type="GO" id="GO:0032993">
    <property type="term" value="C:protein-DNA complex"/>
    <property type="evidence" value="ECO:0007669"/>
    <property type="project" value="TreeGrafter"/>
</dbReference>
<dbReference type="SMART" id="SM00448">
    <property type="entry name" value="REC"/>
    <property type="match status" value="1"/>
</dbReference>
<keyword evidence="5" id="KW-0010">Activator</keyword>
<feature type="modified residue" description="4-aspartylphosphate" evidence="7">
    <location>
        <position position="52"/>
    </location>
</feature>
<name>A0A135ICJ4_9GAMM</name>
<dbReference type="Gene3D" id="1.10.10.10">
    <property type="entry name" value="Winged helix-like DNA-binding domain superfamily/Winged helix DNA-binding domain"/>
    <property type="match status" value="1"/>
</dbReference>
<dbReference type="InterPro" id="IPR036388">
    <property type="entry name" value="WH-like_DNA-bd_sf"/>
</dbReference>
<dbReference type="FunFam" id="1.10.10.10:FF:000216">
    <property type="entry name" value="DNA-binding response regulator"/>
    <property type="match status" value="1"/>
</dbReference>
<evidence type="ECO:0000256" key="8">
    <source>
        <dbReference type="PROSITE-ProRule" id="PRU01091"/>
    </source>
</evidence>
<dbReference type="RefSeq" id="WP_067411036.1">
    <property type="nucleotide sequence ID" value="NZ_LNTY01000006.1"/>
</dbReference>
<dbReference type="InterPro" id="IPR011006">
    <property type="entry name" value="CheY-like_superfamily"/>
</dbReference>
<evidence type="ECO:0000313" key="12">
    <source>
        <dbReference type="Proteomes" id="UP000070529"/>
    </source>
</evidence>
<dbReference type="PROSITE" id="PS50110">
    <property type="entry name" value="RESPONSE_REGULATORY"/>
    <property type="match status" value="1"/>
</dbReference>
<keyword evidence="6" id="KW-0804">Transcription</keyword>
<evidence type="ECO:0000256" key="1">
    <source>
        <dbReference type="ARBA" id="ARBA00022553"/>
    </source>
</evidence>
<comment type="caution">
    <text evidence="11">The sequence shown here is derived from an EMBL/GenBank/DDBJ whole genome shotgun (WGS) entry which is preliminary data.</text>
</comment>
<dbReference type="PROSITE" id="PS51755">
    <property type="entry name" value="OMPR_PHOB"/>
    <property type="match status" value="1"/>
</dbReference>
<dbReference type="GO" id="GO:0000156">
    <property type="term" value="F:phosphorelay response regulator activity"/>
    <property type="evidence" value="ECO:0007669"/>
    <property type="project" value="TreeGrafter"/>
</dbReference>
<evidence type="ECO:0000256" key="5">
    <source>
        <dbReference type="ARBA" id="ARBA00023159"/>
    </source>
</evidence>
<keyword evidence="1 7" id="KW-0597">Phosphoprotein</keyword>
<accession>A0A135ICJ4</accession>
<dbReference type="Gene3D" id="3.40.50.2300">
    <property type="match status" value="1"/>
</dbReference>
<dbReference type="PANTHER" id="PTHR48111:SF21">
    <property type="entry name" value="DNA-BINDING DUAL MASTER TRANSCRIPTIONAL REGULATOR RPAA"/>
    <property type="match status" value="1"/>
</dbReference>
<keyword evidence="2" id="KW-0902">Two-component regulatory system</keyword>
<feature type="domain" description="Response regulatory" evidence="9">
    <location>
        <begin position="5"/>
        <end position="116"/>
    </location>
</feature>
<evidence type="ECO:0000259" key="10">
    <source>
        <dbReference type="PROSITE" id="PS51755"/>
    </source>
</evidence>
<dbReference type="Pfam" id="PF00486">
    <property type="entry name" value="Trans_reg_C"/>
    <property type="match status" value="1"/>
</dbReference>
<evidence type="ECO:0000256" key="3">
    <source>
        <dbReference type="ARBA" id="ARBA00023015"/>
    </source>
</evidence>